<evidence type="ECO:0000313" key="3">
    <source>
        <dbReference type="Proteomes" id="UP000694920"/>
    </source>
</evidence>
<proteinExistence type="predicted"/>
<dbReference type="InterPro" id="IPR041899">
    <property type="entry name" value="MAGE_WH2"/>
</dbReference>
<evidence type="ECO:0000256" key="1">
    <source>
        <dbReference type="SAM" id="MobiDB-lite"/>
    </source>
</evidence>
<feature type="domain" description="MAGE" evidence="2">
    <location>
        <begin position="76"/>
        <end position="264"/>
    </location>
</feature>
<gene>
    <name evidence="4" type="primary">LOC107268523</name>
</gene>
<dbReference type="AlphaFoldDB" id="A0AAJ7BYR3"/>
<dbReference type="Proteomes" id="UP000694920">
    <property type="component" value="Unplaced"/>
</dbReference>
<evidence type="ECO:0000259" key="2">
    <source>
        <dbReference type="PROSITE" id="PS50838"/>
    </source>
</evidence>
<dbReference type="KEGG" id="ccin:107268523"/>
<dbReference type="PANTHER" id="PTHR11736:SF14">
    <property type="entry name" value="NSE3 HOMOLOG, SMC5-SMC6 COMPLEX COMPONENT"/>
    <property type="match status" value="1"/>
</dbReference>
<dbReference type="FunFam" id="1.10.10.1210:FF:000001">
    <property type="entry name" value="melanoma-associated antigen D1"/>
    <property type="match status" value="1"/>
</dbReference>
<evidence type="ECO:0000313" key="4">
    <source>
        <dbReference type="RefSeq" id="XP_015596857.1"/>
    </source>
</evidence>
<accession>A0AAJ7BYR3</accession>
<dbReference type="PANTHER" id="PTHR11736">
    <property type="entry name" value="MELANOMA-ASSOCIATED ANTIGEN MAGE ANTIGEN"/>
    <property type="match status" value="1"/>
</dbReference>
<feature type="region of interest" description="Disordered" evidence="1">
    <location>
        <begin position="1"/>
        <end position="50"/>
    </location>
</feature>
<sequence length="271" mass="31807">MKMSQRSRRTLRSSQFRQVDSDFDDDDSPPKSQKRRRPNHKQASQSRQSTTLYDLDEVPSQGSQRSKAIQLTSEELSHLVSSVIRYIFTVNHSKTVIQRKYIVDNILTNHSKHYQCIMTEVESQLLKVFGYKLVHINESKYILINDVPNSTPHLTFRQKERSESVLLLLILSHIMALGDACKEDTLWAFLQQLEIVGNKYKEHPYFGDVETLVTVEFMKQHYLVKVRINDSDPPKYEYRWGIRAQNELSKDDVRDFMSKIYGCDLPWSDMQ</sequence>
<dbReference type="InterPro" id="IPR002190">
    <property type="entry name" value="MHD_dom"/>
</dbReference>
<dbReference type="GeneID" id="107268523"/>
<keyword evidence="3" id="KW-1185">Reference proteome</keyword>
<dbReference type="Pfam" id="PF01454">
    <property type="entry name" value="MAGE"/>
    <property type="match status" value="1"/>
</dbReference>
<organism evidence="3 4">
    <name type="scientific">Cephus cinctus</name>
    <name type="common">Wheat stem sawfly</name>
    <dbReference type="NCBI Taxonomy" id="211228"/>
    <lineage>
        <taxon>Eukaryota</taxon>
        <taxon>Metazoa</taxon>
        <taxon>Ecdysozoa</taxon>
        <taxon>Arthropoda</taxon>
        <taxon>Hexapoda</taxon>
        <taxon>Insecta</taxon>
        <taxon>Pterygota</taxon>
        <taxon>Neoptera</taxon>
        <taxon>Endopterygota</taxon>
        <taxon>Hymenoptera</taxon>
        <taxon>Cephoidea</taxon>
        <taxon>Cephidae</taxon>
        <taxon>Cephus</taxon>
    </lineage>
</organism>
<dbReference type="InterPro" id="IPR041898">
    <property type="entry name" value="MAGE_WH1"/>
</dbReference>
<dbReference type="Gene3D" id="1.10.10.1200">
    <property type="entry name" value="MAGE homology domain, winged helix WH1 motif"/>
    <property type="match status" value="1"/>
</dbReference>
<name>A0AAJ7BYR3_CEPCN</name>
<dbReference type="SMART" id="SM01373">
    <property type="entry name" value="MAGE"/>
    <property type="match status" value="1"/>
</dbReference>
<dbReference type="Gene3D" id="1.10.10.1210">
    <property type="entry name" value="MAGE homology domain, winged helix WH2 motif"/>
    <property type="match status" value="1"/>
</dbReference>
<feature type="compositionally biased region" description="Polar residues" evidence="1">
    <location>
        <begin position="41"/>
        <end position="50"/>
    </location>
</feature>
<feature type="compositionally biased region" description="Basic residues" evidence="1">
    <location>
        <begin position="1"/>
        <end position="11"/>
    </location>
</feature>
<dbReference type="GO" id="GO:0005634">
    <property type="term" value="C:nucleus"/>
    <property type="evidence" value="ECO:0007669"/>
    <property type="project" value="TreeGrafter"/>
</dbReference>
<reference evidence="4" key="1">
    <citation type="submission" date="2025-08" db="UniProtKB">
        <authorList>
            <consortium name="RefSeq"/>
        </authorList>
    </citation>
    <scope>IDENTIFICATION</scope>
</reference>
<dbReference type="InterPro" id="IPR037445">
    <property type="entry name" value="MAGE"/>
</dbReference>
<protein>
    <submittedName>
        <fullName evidence="4">Non-structural maintenance of chromosomes element 3 homolog</fullName>
    </submittedName>
</protein>
<dbReference type="PROSITE" id="PS50838">
    <property type="entry name" value="MAGE"/>
    <property type="match status" value="1"/>
</dbReference>
<dbReference type="RefSeq" id="XP_015596857.1">
    <property type="nucleotide sequence ID" value="XM_015741371.2"/>
</dbReference>